<dbReference type="SMART" id="SM00740">
    <property type="entry name" value="PASTA"/>
    <property type="match status" value="1"/>
</dbReference>
<feature type="transmembrane region" description="Helical" evidence="2">
    <location>
        <begin position="39"/>
        <end position="59"/>
    </location>
</feature>
<proteinExistence type="predicted"/>
<keyword evidence="2" id="KW-0472">Membrane</keyword>
<dbReference type="Gene3D" id="3.30.10.20">
    <property type="match status" value="1"/>
</dbReference>
<dbReference type="Proteomes" id="UP001589647">
    <property type="component" value="Unassembled WGS sequence"/>
</dbReference>
<dbReference type="InterPro" id="IPR005543">
    <property type="entry name" value="PASTA_dom"/>
</dbReference>
<comment type="caution">
    <text evidence="4">The sequence shown here is derived from an EMBL/GenBank/DDBJ whole genome shotgun (WGS) entry which is preliminary data.</text>
</comment>
<accession>A0ABV5IUW3</accession>
<name>A0ABV5IUW3_9ACTN</name>
<keyword evidence="5" id="KW-1185">Reference proteome</keyword>
<feature type="region of interest" description="Disordered" evidence="1">
    <location>
        <begin position="223"/>
        <end position="246"/>
    </location>
</feature>
<gene>
    <name evidence="4" type="ORF">ACFFV7_40575</name>
</gene>
<dbReference type="RefSeq" id="WP_189650016.1">
    <property type="nucleotide sequence ID" value="NZ_BMRC01000012.1"/>
</dbReference>
<evidence type="ECO:0000256" key="2">
    <source>
        <dbReference type="SAM" id="Phobius"/>
    </source>
</evidence>
<dbReference type="SUPFAM" id="SSF54184">
    <property type="entry name" value="Penicillin-binding protein 2x (pbp-2x), c-terminal domain"/>
    <property type="match status" value="1"/>
</dbReference>
<protein>
    <submittedName>
        <fullName evidence="4">PASTA domain-containing protein</fullName>
    </submittedName>
</protein>
<keyword evidence="2" id="KW-1133">Transmembrane helix</keyword>
<dbReference type="Pfam" id="PF03793">
    <property type="entry name" value="PASTA"/>
    <property type="match status" value="1"/>
</dbReference>
<evidence type="ECO:0000313" key="4">
    <source>
        <dbReference type="EMBL" id="MFB9207539.1"/>
    </source>
</evidence>
<evidence type="ECO:0000259" key="3">
    <source>
        <dbReference type="PROSITE" id="PS51178"/>
    </source>
</evidence>
<dbReference type="CDD" id="cd06577">
    <property type="entry name" value="PASTA_pknB"/>
    <property type="match status" value="1"/>
</dbReference>
<keyword evidence="2" id="KW-0812">Transmembrane</keyword>
<dbReference type="EMBL" id="JBHMEI010000057">
    <property type="protein sequence ID" value="MFB9207539.1"/>
    <property type="molecule type" value="Genomic_DNA"/>
</dbReference>
<reference evidence="4 5" key="1">
    <citation type="submission" date="2024-09" db="EMBL/GenBank/DDBJ databases">
        <authorList>
            <person name="Sun Q."/>
            <person name="Mori K."/>
        </authorList>
    </citation>
    <scope>NUCLEOTIDE SEQUENCE [LARGE SCALE GENOMIC DNA]</scope>
    <source>
        <strain evidence="4 5">CCM 3426</strain>
    </source>
</reference>
<evidence type="ECO:0000256" key="1">
    <source>
        <dbReference type="SAM" id="MobiDB-lite"/>
    </source>
</evidence>
<dbReference type="PROSITE" id="PS51178">
    <property type="entry name" value="PASTA"/>
    <property type="match status" value="1"/>
</dbReference>
<sequence length="290" mass="30293">MTIEDDLADAMAAHVADVQAGPGLGGAVRRGHRARVTRLRVAGAAIVTAAVAVTVPVMLNPGEPADSGQNQVVMRNDVTVPDVTGRRATEAAKALHDAGLKAALTGMRSDNGLVGTQEPAAGKVVVWGSTVTLDVQLPPAPTPQALGDLGDGREFGGIRLTYLPDGLEWGKWSKDDVVGPGKSYTTSFRKPGLQQADYAVQVIVAHGASADVLYDFRPERQTKTADLGGRPARLSGDGDSGAAGGPVTPTVTWKLRKDLAVKLLIGPEYAKEIDAMSELRKIAKGVRPVR</sequence>
<feature type="domain" description="PASTA" evidence="3">
    <location>
        <begin position="75"/>
        <end position="137"/>
    </location>
</feature>
<evidence type="ECO:0000313" key="5">
    <source>
        <dbReference type="Proteomes" id="UP001589647"/>
    </source>
</evidence>
<organism evidence="4 5">
    <name type="scientific">Nonomuraea spiralis</name>
    <dbReference type="NCBI Taxonomy" id="46182"/>
    <lineage>
        <taxon>Bacteria</taxon>
        <taxon>Bacillati</taxon>
        <taxon>Actinomycetota</taxon>
        <taxon>Actinomycetes</taxon>
        <taxon>Streptosporangiales</taxon>
        <taxon>Streptosporangiaceae</taxon>
        <taxon>Nonomuraea</taxon>
    </lineage>
</organism>